<reference evidence="1 2" key="1">
    <citation type="journal article" date="2020" name="Mol. Plant">
        <title>The Chromosome-Based Rubber Tree Genome Provides New Insights into Spurge Genome Evolution and Rubber Biosynthesis.</title>
        <authorList>
            <person name="Liu J."/>
            <person name="Shi C."/>
            <person name="Shi C.C."/>
            <person name="Li W."/>
            <person name="Zhang Q.J."/>
            <person name="Zhang Y."/>
            <person name="Li K."/>
            <person name="Lu H.F."/>
            <person name="Shi C."/>
            <person name="Zhu S.T."/>
            <person name="Xiao Z.Y."/>
            <person name="Nan H."/>
            <person name="Yue Y."/>
            <person name="Zhu X.G."/>
            <person name="Wu Y."/>
            <person name="Hong X.N."/>
            <person name="Fan G.Y."/>
            <person name="Tong Y."/>
            <person name="Zhang D."/>
            <person name="Mao C.L."/>
            <person name="Liu Y.L."/>
            <person name="Hao S.J."/>
            <person name="Liu W.Q."/>
            <person name="Lv M.Q."/>
            <person name="Zhang H.B."/>
            <person name="Liu Y."/>
            <person name="Hu-Tang G.R."/>
            <person name="Wang J.P."/>
            <person name="Wang J.H."/>
            <person name="Sun Y.H."/>
            <person name="Ni S.B."/>
            <person name="Chen W.B."/>
            <person name="Zhang X.C."/>
            <person name="Jiao Y.N."/>
            <person name="Eichler E.E."/>
            <person name="Li G.H."/>
            <person name="Liu X."/>
            <person name="Gao L.Z."/>
        </authorList>
    </citation>
    <scope>NUCLEOTIDE SEQUENCE [LARGE SCALE GENOMIC DNA]</scope>
    <source>
        <strain evidence="2">cv. GT1</strain>
        <tissue evidence="1">Leaf</tissue>
    </source>
</reference>
<proteinExistence type="predicted"/>
<name>A0A6A6LGS6_HEVBR</name>
<dbReference type="EMBL" id="JAAGAX010000011">
    <property type="protein sequence ID" value="KAF2299293.1"/>
    <property type="molecule type" value="Genomic_DNA"/>
</dbReference>
<gene>
    <name evidence="1" type="ORF">GH714_031359</name>
</gene>
<comment type="caution">
    <text evidence="1">The sequence shown here is derived from an EMBL/GenBank/DDBJ whole genome shotgun (WGS) entry which is preliminary data.</text>
</comment>
<dbReference type="Proteomes" id="UP000467840">
    <property type="component" value="Chromosome 1"/>
</dbReference>
<evidence type="ECO:0000313" key="2">
    <source>
        <dbReference type="Proteomes" id="UP000467840"/>
    </source>
</evidence>
<organism evidence="1 2">
    <name type="scientific">Hevea brasiliensis</name>
    <name type="common">Para rubber tree</name>
    <name type="synonym">Siphonia brasiliensis</name>
    <dbReference type="NCBI Taxonomy" id="3981"/>
    <lineage>
        <taxon>Eukaryota</taxon>
        <taxon>Viridiplantae</taxon>
        <taxon>Streptophyta</taxon>
        <taxon>Embryophyta</taxon>
        <taxon>Tracheophyta</taxon>
        <taxon>Spermatophyta</taxon>
        <taxon>Magnoliopsida</taxon>
        <taxon>eudicotyledons</taxon>
        <taxon>Gunneridae</taxon>
        <taxon>Pentapetalae</taxon>
        <taxon>rosids</taxon>
        <taxon>fabids</taxon>
        <taxon>Malpighiales</taxon>
        <taxon>Euphorbiaceae</taxon>
        <taxon>Crotonoideae</taxon>
        <taxon>Micrandreae</taxon>
        <taxon>Hevea</taxon>
    </lineage>
</organism>
<dbReference type="AlphaFoldDB" id="A0A6A6LGS6"/>
<evidence type="ECO:0000313" key="1">
    <source>
        <dbReference type="EMBL" id="KAF2299293.1"/>
    </source>
</evidence>
<sequence length="146" mass="17282">MVRDVKILNKDEESNEHGMERYNILERCIINDWYHKEFVYSVEHREMDNISVANVEDLIQAEYFVATFKSDRYKRYREEYKKYRELEGDFEQITDIVIGNTQKMEYVKRQLRVLKVNLSEWNDGLLASAVDSENVGVANSDSSVAI</sequence>
<keyword evidence="2" id="KW-1185">Reference proteome</keyword>
<protein>
    <submittedName>
        <fullName evidence="1">Uncharacterized protein</fullName>
    </submittedName>
</protein>
<accession>A0A6A6LGS6</accession>